<dbReference type="InterPro" id="IPR000551">
    <property type="entry name" value="MerR-type_HTH_dom"/>
</dbReference>
<reference evidence="3" key="2">
    <citation type="submission" date="2020-09" db="EMBL/GenBank/DDBJ databases">
        <authorList>
            <person name="Sun Q."/>
            <person name="Ohkuma M."/>
        </authorList>
    </citation>
    <scope>NUCLEOTIDE SEQUENCE</scope>
    <source>
        <strain evidence="3">JCM 3086</strain>
    </source>
</reference>
<dbReference type="Gene3D" id="1.10.1660.10">
    <property type="match status" value="1"/>
</dbReference>
<dbReference type="GO" id="GO:0003677">
    <property type="term" value="F:DNA binding"/>
    <property type="evidence" value="ECO:0007669"/>
    <property type="project" value="UniProtKB-KW"/>
</dbReference>
<organism evidence="3 4">
    <name type="scientific">Streptomyces brasiliensis</name>
    <dbReference type="NCBI Taxonomy" id="1954"/>
    <lineage>
        <taxon>Bacteria</taxon>
        <taxon>Bacillati</taxon>
        <taxon>Actinomycetota</taxon>
        <taxon>Actinomycetes</taxon>
        <taxon>Kitasatosporales</taxon>
        <taxon>Streptomycetaceae</taxon>
        <taxon>Streptomyces</taxon>
    </lineage>
</organism>
<keyword evidence="1" id="KW-0238">DNA-binding</keyword>
<dbReference type="Pfam" id="PF13411">
    <property type="entry name" value="MerR_1"/>
    <property type="match status" value="1"/>
</dbReference>
<dbReference type="PRINTS" id="PR00040">
    <property type="entry name" value="HTHMERR"/>
</dbReference>
<comment type="caution">
    <text evidence="3">The sequence shown here is derived from an EMBL/GenBank/DDBJ whole genome shotgun (WGS) entry which is preliminary data.</text>
</comment>
<dbReference type="Proteomes" id="UP000657574">
    <property type="component" value="Unassembled WGS sequence"/>
</dbReference>
<gene>
    <name evidence="3" type="ORF">GCM10010121_086240</name>
</gene>
<evidence type="ECO:0000259" key="2">
    <source>
        <dbReference type="PROSITE" id="PS50937"/>
    </source>
</evidence>
<reference evidence="3" key="1">
    <citation type="journal article" date="2014" name="Int. J. Syst. Evol. Microbiol.">
        <title>Complete genome sequence of Corynebacterium casei LMG S-19264T (=DSM 44701T), isolated from a smear-ripened cheese.</title>
        <authorList>
            <consortium name="US DOE Joint Genome Institute (JGI-PGF)"/>
            <person name="Walter F."/>
            <person name="Albersmeier A."/>
            <person name="Kalinowski J."/>
            <person name="Ruckert C."/>
        </authorList>
    </citation>
    <scope>NUCLEOTIDE SEQUENCE</scope>
    <source>
        <strain evidence="3">JCM 3086</strain>
    </source>
</reference>
<evidence type="ECO:0000313" key="3">
    <source>
        <dbReference type="EMBL" id="GGJ62329.1"/>
    </source>
</evidence>
<dbReference type="SUPFAM" id="SSF46955">
    <property type="entry name" value="Putative DNA-binding domain"/>
    <property type="match status" value="1"/>
</dbReference>
<dbReference type="InterPro" id="IPR009061">
    <property type="entry name" value="DNA-bd_dom_put_sf"/>
</dbReference>
<evidence type="ECO:0000313" key="4">
    <source>
        <dbReference type="Proteomes" id="UP000657574"/>
    </source>
</evidence>
<name>A0A917UJK5_9ACTN</name>
<dbReference type="PANTHER" id="PTHR30204">
    <property type="entry name" value="REDOX-CYCLING DRUG-SENSING TRANSCRIPTIONAL ACTIVATOR SOXR"/>
    <property type="match status" value="1"/>
</dbReference>
<dbReference type="SMART" id="SM00422">
    <property type="entry name" value="HTH_MERR"/>
    <property type="match status" value="1"/>
</dbReference>
<dbReference type="PROSITE" id="PS50937">
    <property type="entry name" value="HTH_MERR_2"/>
    <property type="match status" value="1"/>
</dbReference>
<dbReference type="EMBL" id="BMQA01000071">
    <property type="protein sequence ID" value="GGJ62329.1"/>
    <property type="molecule type" value="Genomic_DNA"/>
</dbReference>
<dbReference type="AlphaFoldDB" id="A0A917UJK5"/>
<evidence type="ECO:0000256" key="1">
    <source>
        <dbReference type="ARBA" id="ARBA00023125"/>
    </source>
</evidence>
<dbReference type="GO" id="GO:0003700">
    <property type="term" value="F:DNA-binding transcription factor activity"/>
    <property type="evidence" value="ECO:0007669"/>
    <property type="project" value="InterPro"/>
</dbReference>
<protein>
    <submittedName>
        <fullName evidence="3">MerR family transcriptional regulator</fullName>
    </submittedName>
</protein>
<feature type="domain" description="HTH merR-type" evidence="2">
    <location>
        <begin position="15"/>
        <end position="83"/>
    </location>
</feature>
<dbReference type="PANTHER" id="PTHR30204:SF97">
    <property type="entry name" value="MERR FAMILY REGULATORY PROTEIN"/>
    <property type="match status" value="1"/>
</dbReference>
<sequence length="150" mass="16392">MREGRLVTLTPPPATMRIGELARLTGASARSLRYYEQQGLIRSARSGGGQRYYAATEVARVHLIRRLFDAGLGSKVIAQLLPCVDSDDADIHEEAFGTMVRERDRLTADISRLVETRDSLNALIEANTRHRPGAGRCGPLPAGGGRHRDA</sequence>
<accession>A0A917UJK5</accession>
<keyword evidence="4" id="KW-1185">Reference proteome</keyword>
<dbReference type="InterPro" id="IPR047057">
    <property type="entry name" value="MerR_fam"/>
</dbReference>
<proteinExistence type="predicted"/>